<dbReference type="Proteomes" id="UP000324629">
    <property type="component" value="Unassembled WGS sequence"/>
</dbReference>
<dbReference type="AlphaFoldDB" id="A0A5J4NAY7"/>
<reference evidence="2 3" key="1">
    <citation type="journal article" date="2019" name="Gigascience">
        <title>Whole-genome sequence of the oriental lung fluke Paragonimus westermani.</title>
        <authorList>
            <person name="Oey H."/>
            <person name="Zakrzewski M."/>
            <person name="Narain K."/>
            <person name="Devi K.R."/>
            <person name="Agatsuma T."/>
            <person name="Nawaratna S."/>
            <person name="Gobert G.N."/>
            <person name="Jones M.K."/>
            <person name="Ragan M.A."/>
            <person name="McManus D.P."/>
            <person name="Krause L."/>
        </authorList>
    </citation>
    <scope>NUCLEOTIDE SEQUENCE [LARGE SCALE GENOMIC DNA]</scope>
    <source>
        <strain evidence="2 3">IND2009</strain>
    </source>
</reference>
<keyword evidence="3" id="KW-1185">Reference proteome</keyword>
<accession>A0A5J4NAY7</accession>
<feature type="region of interest" description="Disordered" evidence="1">
    <location>
        <begin position="498"/>
        <end position="520"/>
    </location>
</feature>
<protein>
    <submittedName>
        <fullName evidence="2">Uncharacterized protein</fullName>
    </submittedName>
</protein>
<feature type="compositionally biased region" description="Polar residues" evidence="1">
    <location>
        <begin position="288"/>
        <end position="297"/>
    </location>
</feature>
<evidence type="ECO:0000313" key="3">
    <source>
        <dbReference type="Proteomes" id="UP000324629"/>
    </source>
</evidence>
<feature type="region of interest" description="Disordered" evidence="1">
    <location>
        <begin position="230"/>
        <end position="341"/>
    </location>
</feature>
<dbReference type="EMBL" id="QNGE01004666">
    <property type="protein sequence ID" value="KAA3672665.1"/>
    <property type="molecule type" value="Genomic_DNA"/>
</dbReference>
<comment type="caution">
    <text evidence="2">The sequence shown here is derived from an EMBL/GenBank/DDBJ whole genome shotgun (WGS) entry which is preliminary data.</text>
</comment>
<feature type="region of interest" description="Disordered" evidence="1">
    <location>
        <begin position="358"/>
        <end position="388"/>
    </location>
</feature>
<organism evidence="2 3">
    <name type="scientific">Paragonimus westermani</name>
    <dbReference type="NCBI Taxonomy" id="34504"/>
    <lineage>
        <taxon>Eukaryota</taxon>
        <taxon>Metazoa</taxon>
        <taxon>Spiralia</taxon>
        <taxon>Lophotrochozoa</taxon>
        <taxon>Platyhelminthes</taxon>
        <taxon>Trematoda</taxon>
        <taxon>Digenea</taxon>
        <taxon>Plagiorchiida</taxon>
        <taxon>Troglotremata</taxon>
        <taxon>Troglotrematidae</taxon>
        <taxon>Paragonimus</taxon>
    </lineage>
</organism>
<evidence type="ECO:0000256" key="1">
    <source>
        <dbReference type="SAM" id="MobiDB-lite"/>
    </source>
</evidence>
<name>A0A5J4NAY7_9TREM</name>
<feature type="compositionally biased region" description="Polar residues" evidence="1">
    <location>
        <begin position="498"/>
        <end position="513"/>
    </location>
</feature>
<feature type="compositionally biased region" description="Basic residues" evidence="1">
    <location>
        <begin position="261"/>
        <end position="280"/>
    </location>
</feature>
<gene>
    <name evidence="2" type="ORF">DEA37_0002343</name>
</gene>
<proteinExistence type="predicted"/>
<sequence>MCFMRKGTSTRKPRLNPQVVEQQQLIAQAILKEKDDDSRKKKTERVGEKLSSAGIAHRAIKLKNFDRSSPLLFEIFANGYSVVITEFQLKSKIKLAQFPDSPAASNCSSLQGFPSALCTNPEQLSPTDSTSTLDTIHRHPTFAEFDFSDAMEAKPRVYSHPTVRPANNHRLASNGLSSSNNESACPVSVLHSYSSASSSVGGTNLSRCGSPNPAVLDSCLAEVKREQAALEAEQAARDGDDEGDNDDETKTHVNVRPVGAHPRRTSTLKLTRSTHSRTTCRLKDTEPTPESINNLQISPIEAHSERLPSVDDVNPLKSSSRLRQRHLQTDAPNPYVSPPVNIKRKKLCPTRSGIKLNLSERHFRSSSKTPDGPPPHVTDNFWPNRSRPRCTKRRSVRVPASRFRTTTKVSDSPTIAEAKPFTGKRSYSSTRSSLKCKIRVIRSESDLALTETTCSNAGGSVSCVSVSQLTAVSIPSTSKEADNLLEVETILNVQPRLSTESRNTSAMTDSSGATALEMSR</sequence>
<evidence type="ECO:0000313" key="2">
    <source>
        <dbReference type="EMBL" id="KAA3672665.1"/>
    </source>
</evidence>